<dbReference type="PANTHER" id="PTHR46910:SF3">
    <property type="entry name" value="HALOTOLERANCE PROTEIN 9-RELATED"/>
    <property type="match status" value="1"/>
</dbReference>
<dbReference type="GO" id="GO:0003677">
    <property type="term" value="F:DNA binding"/>
    <property type="evidence" value="ECO:0007669"/>
    <property type="project" value="UniProtKB-KW"/>
</dbReference>
<dbReference type="EMBL" id="MU254289">
    <property type="protein sequence ID" value="KAG9241013.1"/>
    <property type="molecule type" value="Genomic_DNA"/>
</dbReference>
<evidence type="ECO:0000256" key="4">
    <source>
        <dbReference type="ARBA" id="ARBA00023242"/>
    </source>
</evidence>
<accession>A0A9P7YW03</accession>
<comment type="caution">
    <text evidence="6">The sequence shown here is derived from an EMBL/GenBank/DDBJ whole genome shotgun (WGS) entry which is preliminary data.</text>
</comment>
<evidence type="ECO:0000256" key="1">
    <source>
        <dbReference type="ARBA" id="ARBA00004123"/>
    </source>
</evidence>
<dbReference type="Proteomes" id="UP000887226">
    <property type="component" value="Unassembled WGS sequence"/>
</dbReference>
<evidence type="ECO:0000313" key="7">
    <source>
        <dbReference type="Proteomes" id="UP000887226"/>
    </source>
</evidence>
<name>A0A9P7YW03_9HELO</name>
<evidence type="ECO:0000259" key="5">
    <source>
        <dbReference type="PROSITE" id="PS50048"/>
    </source>
</evidence>
<dbReference type="PANTHER" id="PTHR46910">
    <property type="entry name" value="TRANSCRIPTION FACTOR PDR1"/>
    <property type="match status" value="1"/>
</dbReference>
<evidence type="ECO:0000256" key="3">
    <source>
        <dbReference type="ARBA" id="ARBA00023125"/>
    </source>
</evidence>
<dbReference type="GO" id="GO:0008270">
    <property type="term" value="F:zinc ion binding"/>
    <property type="evidence" value="ECO:0007669"/>
    <property type="project" value="InterPro"/>
</dbReference>
<sequence>MFLITPKSKHKSKPDDAQINRPVAKIRGPARVRAACDRCRMKKVKCDGDTPCLRCMQDSVVCTANKKVPTDAKAASTEYIRSMEAQQGRLIKALKDINQHIQQPVGREGIKEILETVRDCGFEFEGMVDHARYGKQTMSTSAIEPPVEHHFGTNHIKKRKREFEMPTGTTMDGDLSLHDGTPPNIQSNGAMQNVSYSMSPGVNSIPKHFGNNHWDLNAPQNAVSGSLNQYSNHQAQLPMKVGNALLDQQQCGATVQNAQDLLESMLGSSWQPTNNLISNGDANLPAQYQGPPLGQGVLGASLTTSNIPCWDSTIWWDPSPLFGTSFGAAQYHTDAR</sequence>
<dbReference type="GO" id="GO:0000981">
    <property type="term" value="F:DNA-binding transcription factor activity, RNA polymerase II-specific"/>
    <property type="evidence" value="ECO:0007669"/>
    <property type="project" value="InterPro"/>
</dbReference>
<dbReference type="GO" id="GO:0005634">
    <property type="term" value="C:nucleus"/>
    <property type="evidence" value="ECO:0007669"/>
    <property type="project" value="UniProtKB-SubCell"/>
</dbReference>
<feature type="domain" description="Zn(2)-C6 fungal-type" evidence="5">
    <location>
        <begin position="35"/>
        <end position="64"/>
    </location>
</feature>
<comment type="subcellular location">
    <subcellularLocation>
        <location evidence="1">Nucleus</location>
    </subcellularLocation>
</comment>
<dbReference type="Pfam" id="PF00172">
    <property type="entry name" value="Zn_clus"/>
    <property type="match status" value="1"/>
</dbReference>
<organism evidence="6 7">
    <name type="scientific">Calycina marina</name>
    <dbReference type="NCBI Taxonomy" id="1763456"/>
    <lineage>
        <taxon>Eukaryota</taxon>
        <taxon>Fungi</taxon>
        <taxon>Dikarya</taxon>
        <taxon>Ascomycota</taxon>
        <taxon>Pezizomycotina</taxon>
        <taxon>Leotiomycetes</taxon>
        <taxon>Helotiales</taxon>
        <taxon>Pezizellaceae</taxon>
        <taxon>Calycina</taxon>
    </lineage>
</organism>
<dbReference type="PROSITE" id="PS00463">
    <property type="entry name" value="ZN2_CY6_FUNGAL_1"/>
    <property type="match status" value="1"/>
</dbReference>
<dbReference type="SUPFAM" id="SSF57701">
    <property type="entry name" value="Zn2/Cys6 DNA-binding domain"/>
    <property type="match status" value="1"/>
</dbReference>
<dbReference type="InterPro" id="IPR001138">
    <property type="entry name" value="Zn2Cys6_DnaBD"/>
</dbReference>
<keyword evidence="3" id="KW-0238">DNA-binding</keyword>
<dbReference type="InterPro" id="IPR036864">
    <property type="entry name" value="Zn2-C6_fun-type_DNA-bd_sf"/>
</dbReference>
<reference evidence="6" key="1">
    <citation type="journal article" date="2021" name="IMA Fungus">
        <title>Genomic characterization of three marine fungi, including Emericellopsis atlantica sp. nov. with signatures of a generalist lifestyle and marine biomass degradation.</title>
        <authorList>
            <person name="Hagestad O.C."/>
            <person name="Hou L."/>
            <person name="Andersen J.H."/>
            <person name="Hansen E.H."/>
            <person name="Altermark B."/>
            <person name="Li C."/>
            <person name="Kuhnert E."/>
            <person name="Cox R.J."/>
            <person name="Crous P.W."/>
            <person name="Spatafora J.W."/>
            <person name="Lail K."/>
            <person name="Amirebrahimi M."/>
            <person name="Lipzen A."/>
            <person name="Pangilinan J."/>
            <person name="Andreopoulos W."/>
            <person name="Hayes R.D."/>
            <person name="Ng V."/>
            <person name="Grigoriev I.V."/>
            <person name="Jackson S.A."/>
            <person name="Sutton T.D.S."/>
            <person name="Dobson A.D.W."/>
            <person name="Rama T."/>
        </authorList>
    </citation>
    <scope>NUCLEOTIDE SEQUENCE</scope>
    <source>
        <strain evidence="6">TRa3180A</strain>
    </source>
</reference>
<protein>
    <recommendedName>
        <fullName evidence="5">Zn(2)-C6 fungal-type domain-containing protein</fullName>
    </recommendedName>
</protein>
<dbReference type="OrthoDB" id="3364175at2759"/>
<keyword evidence="7" id="KW-1185">Reference proteome</keyword>
<keyword evidence="2" id="KW-0479">Metal-binding</keyword>
<dbReference type="InterPro" id="IPR050987">
    <property type="entry name" value="AtrR-like"/>
</dbReference>
<dbReference type="PROSITE" id="PS50048">
    <property type="entry name" value="ZN2_CY6_FUNGAL_2"/>
    <property type="match status" value="1"/>
</dbReference>
<keyword evidence="4" id="KW-0539">Nucleus</keyword>
<dbReference type="Gene3D" id="4.10.240.10">
    <property type="entry name" value="Zn(2)-C6 fungal-type DNA-binding domain"/>
    <property type="match status" value="1"/>
</dbReference>
<evidence type="ECO:0000313" key="6">
    <source>
        <dbReference type="EMBL" id="KAG9241013.1"/>
    </source>
</evidence>
<proteinExistence type="predicted"/>
<dbReference type="AlphaFoldDB" id="A0A9P7YW03"/>
<gene>
    <name evidence="6" type="ORF">BJ878DRAFT_253706</name>
</gene>
<evidence type="ECO:0000256" key="2">
    <source>
        <dbReference type="ARBA" id="ARBA00022723"/>
    </source>
</evidence>
<dbReference type="SMART" id="SM00066">
    <property type="entry name" value="GAL4"/>
    <property type="match status" value="1"/>
</dbReference>
<dbReference type="CDD" id="cd00067">
    <property type="entry name" value="GAL4"/>
    <property type="match status" value="1"/>
</dbReference>